<dbReference type="Gene3D" id="1.20.81.30">
    <property type="entry name" value="Type II secretion system (T2SS), domain F"/>
    <property type="match status" value="1"/>
</dbReference>
<organism evidence="8 9">
    <name type="scientific">Alkalicoccus halolimnae</name>
    <dbReference type="NCBI Taxonomy" id="1667239"/>
    <lineage>
        <taxon>Bacteria</taxon>
        <taxon>Bacillati</taxon>
        <taxon>Bacillota</taxon>
        <taxon>Bacilli</taxon>
        <taxon>Bacillales</taxon>
        <taxon>Bacillaceae</taxon>
        <taxon>Alkalicoccus</taxon>
    </lineage>
</organism>
<evidence type="ECO:0000256" key="1">
    <source>
        <dbReference type="ARBA" id="ARBA00004651"/>
    </source>
</evidence>
<accession>A0A5C7FFL7</accession>
<keyword evidence="9" id="KW-1185">Reference proteome</keyword>
<reference evidence="8 9" key="1">
    <citation type="submission" date="2024-01" db="EMBL/GenBank/DDBJ databases">
        <title>Complete Genome Sequence of Alkalicoccus halolimnae BZ-SZ-XJ29T, a Moderately Halophilic Bacterium Isolated from a Salt Lake.</title>
        <authorList>
            <person name="Zhao B."/>
        </authorList>
    </citation>
    <scope>NUCLEOTIDE SEQUENCE [LARGE SCALE GENOMIC DNA]</scope>
    <source>
        <strain evidence="8 9">BZ-SZ-XJ29</strain>
    </source>
</reference>
<evidence type="ECO:0000256" key="3">
    <source>
        <dbReference type="ARBA" id="ARBA00022692"/>
    </source>
</evidence>
<evidence type="ECO:0000256" key="6">
    <source>
        <dbReference type="SAM" id="Phobius"/>
    </source>
</evidence>
<feature type="transmembrane region" description="Helical" evidence="6">
    <location>
        <begin position="102"/>
        <end position="122"/>
    </location>
</feature>
<feature type="transmembrane region" description="Helical" evidence="6">
    <location>
        <begin position="275"/>
        <end position="297"/>
    </location>
</feature>
<evidence type="ECO:0000256" key="2">
    <source>
        <dbReference type="ARBA" id="ARBA00022475"/>
    </source>
</evidence>
<dbReference type="GO" id="GO:0005886">
    <property type="term" value="C:plasma membrane"/>
    <property type="evidence" value="ECO:0007669"/>
    <property type="project" value="UniProtKB-SubCell"/>
</dbReference>
<comment type="subcellular location">
    <subcellularLocation>
        <location evidence="1">Cell membrane</location>
        <topology evidence="1">Multi-pass membrane protein</topology>
    </subcellularLocation>
</comment>
<dbReference type="AlphaFoldDB" id="A0A5C7FFL7"/>
<dbReference type="Proteomes" id="UP000321816">
    <property type="component" value="Chromosome"/>
</dbReference>
<dbReference type="Pfam" id="PF00482">
    <property type="entry name" value="T2SSF"/>
    <property type="match status" value="1"/>
</dbReference>
<keyword evidence="3 6" id="KW-0812">Transmembrane</keyword>
<keyword evidence="5 6" id="KW-0472">Membrane</keyword>
<dbReference type="InterPro" id="IPR042094">
    <property type="entry name" value="T2SS_GspF_sf"/>
</dbReference>
<keyword evidence="2" id="KW-1003">Cell membrane</keyword>
<evidence type="ECO:0000256" key="4">
    <source>
        <dbReference type="ARBA" id="ARBA00022989"/>
    </source>
</evidence>
<sequence length="305" mass="34475">MNPLLILPFLLLFTTLLAAAVFITLNRRQIQLQSRTEMYVGVSERSRLSSDREKQPHLLDSIWDKGIGYTKKFVTPAEQKKVEILLRDAGYLKKRSAFEFRFFQLALALTAGLGGALFFTALTESAGSVILFSSVFGLLGYRLPLFYLKKQRDKRIKQINLDMPDFFDTVNLLIEAGVGVDAAISSVCHKKPGPLSDEFLIMLDDMKRGKSKREAFHDLKRRVPSASFQAIITSMIQADQLGIGLSNVLRNLTVRIREQRRESAREQAMKAPVKMLFPMVLFIFPALFMVILGPFAVDMVVNGFF</sequence>
<dbReference type="PANTHER" id="PTHR35007">
    <property type="entry name" value="INTEGRAL MEMBRANE PROTEIN-RELATED"/>
    <property type="match status" value="1"/>
</dbReference>
<protein>
    <submittedName>
        <fullName evidence="8">Type II secretion system F family protein</fullName>
    </submittedName>
</protein>
<dbReference type="RefSeq" id="WP_147803206.1">
    <property type="nucleotide sequence ID" value="NZ_CP144914.1"/>
</dbReference>
<proteinExistence type="predicted"/>
<evidence type="ECO:0000313" key="9">
    <source>
        <dbReference type="Proteomes" id="UP000321816"/>
    </source>
</evidence>
<evidence type="ECO:0000313" key="8">
    <source>
        <dbReference type="EMBL" id="WWD80874.1"/>
    </source>
</evidence>
<dbReference type="KEGG" id="ahal:FTX54_004755"/>
<dbReference type="OrthoDB" id="9810662at2"/>
<gene>
    <name evidence="8" type="ORF">FTX54_004755</name>
</gene>
<dbReference type="PANTHER" id="PTHR35007:SF2">
    <property type="entry name" value="PILUS ASSEMBLE PROTEIN"/>
    <property type="match status" value="1"/>
</dbReference>
<evidence type="ECO:0000259" key="7">
    <source>
        <dbReference type="Pfam" id="PF00482"/>
    </source>
</evidence>
<feature type="transmembrane region" description="Helical" evidence="6">
    <location>
        <begin position="6"/>
        <end position="25"/>
    </location>
</feature>
<evidence type="ECO:0000256" key="5">
    <source>
        <dbReference type="ARBA" id="ARBA00023136"/>
    </source>
</evidence>
<feature type="domain" description="Type II secretion system protein GspF" evidence="7">
    <location>
        <begin position="166"/>
        <end position="292"/>
    </location>
</feature>
<name>A0A5C7FFL7_9BACI</name>
<keyword evidence="4 6" id="KW-1133">Transmembrane helix</keyword>
<feature type="transmembrane region" description="Helical" evidence="6">
    <location>
        <begin position="128"/>
        <end position="148"/>
    </location>
</feature>
<dbReference type="InterPro" id="IPR018076">
    <property type="entry name" value="T2SS_GspF_dom"/>
</dbReference>
<dbReference type="EMBL" id="CP144914">
    <property type="protein sequence ID" value="WWD80874.1"/>
    <property type="molecule type" value="Genomic_DNA"/>
</dbReference>